<organism evidence="2 3">
    <name type="scientific">Triparma verrucosa</name>
    <dbReference type="NCBI Taxonomy" id="1606542"/>
    <lineage>
        <taxon>Eukaryota</taxon>
        <taxon>Sar</taxon>
        <taxon>Stramenopiles</taxon>
        <taxon>Ochrophyta</taxon>
        <taxon>Bolidophyceae</taxon>
        <taxon>Parmales</taxon>
        <taxon>Triparmaceae</taxon>
        <taxon>Triparma</taxon>
    </lineage>
</organism>
<sequence>MSEERGFMADGRKVDSSLPAECFDASAVIPLSSAINRLVEELETEKILVLKAKGVLKEMIPQGVVGANLEMSEKDTEVHCTIIAEIERLDNRIDEMRGDFDKMGNKVTGIAEKQVTLEEKIGKDNEKYAAKYESVIEQLEEIKESVQGNKAMGKTNQKAIQALEESDKENRARIKQNALTGKKNGQICKENANYQKGSNRLHRRNTGQIENLVSDHKALAGNVKLGFEHNANAIMQNFRNIKVVNEAIQN</sequence>
<feature type="coiled-coil region" evidence="1">
    <location>
        <begin position="86"/>
        <end position="149"/>
    </location>
</feature>
<accession>A0A9W7KVK0</accession>
<dbReference type="AlphaFoldDB" id="A0A9W7KVK0"/>
<comment type="caution">
    <text evidence="2">The sequence shown here is derived from an EMBL/GenBank/DDBJ whole genome shotgun (WGS) entry which is preliminary data.</text>
</comment>
<dbReference type="EMBL" id="BRXX01000458">
    <property type="protein sequence ID" value="GMI13129.1"/>
    <property type="molecule type" value="Genomic_DNA"/>
</dbReference>
<keyword evidence="3" id="KW-1185">Reference proteome</keyword>
<protein>
    <submittedName>
        <fullName evidence="2">Uncharacterized protein</fullName>
    </submittedName>
</protein>
<gene>
    <name evidence="2" type="ORF">TrVE_jg2580</name>
</gene>
<reference evidence="3" key="1">
    <citation type="journal article" date="2023" name="Commun. Biol.">
        <title>Genome analysis of Parmales, the sister group of diatoms, reveals the evolutionary specialization of diatoms from phago-mixotrophs to photoautotrophs.</title>
        <authorList>
            <person name="Ban H."/>
            <person name="Sato S."/>
            <person name="Yoshikawa S."/>
            <person name="Yamada K."/>
            <person name="Nakamura Y."/>
            <person name="Ichinomiya M."/>
            <person name="Sato N."/>
            <person name="Blanc-Mathieu R."/>
            <person name="Endo H."/>
            <person name="Kuwata A."/>
            <person name="Ogata H."/>
        </authorList>
    </citation>
    <scope>NUCLEOTIDE SEQUENCE [LARGE SCALE GENOMIC DNA]</scope>
    <source>
        <strain evidence="3">NIES 3699</strain>
    </source>
</reference>
<name>A0A9W7KVK0_9STRA</name>
<proteinExistence type="predicted"/>
<dbReference type="Proteomes" id="UP001165160">
    <property type="component" value="Unassembled WGS sequence"/>
</dbReference>
<keyword evidence="1" id="KW-0175">Coiled coil</keyword>
<evidence type="ECO:0000256" key="1">
    <source>
        <dbReference type="SAM" id="Coils"/>
    </source>
</evidence>
<evidence type="ECO:0000313" key="3">
    <source>
        <dbReference type="Proteomes" id="UP001165160"/>
    </source>
</evidence>
<evidence type="ECO:0000313" key="2">
    <source>
        <dbReference type="EMBL" id="GMI13129.1"/>
    </source>
</evidence>